<evidence type="ECO:0008006" key="3">
    <source>
        <dbReference type="Google" id="ProtNLM"/>
    </source>
</evidence>
<dbReference type="GeneID" id="88223243"/>
<organism evidence="1 2">
    <name type="scientific">Methylococcus capsulatus</name>
    <dbReference type="NCBI Taxonomy" id="414"/>
    <lineage>
        <taxon>Bacteria</taxon>
        <taxon>Pseudomonadati</taxon>
        <taxon>Pseudomonadota</taxon>
        <taxon>Gammaproteobacteria</taxon>
        <taxon>Methylococcales</taxon>
        <taxon>Methylococcaceae</taxon>
        <taxon>Methylococcus</taxon>
    </lineage>
</organism>
<dbReference type="EMBL" id="OX458332">
    <property type="protein sequence ID" value="CAI8735418.1"/>
    <property type="molecule type" value="Genomic_DNA"/>
</dbReference>
<dbReference type="PROSITE" id="PS51257">
    <property type="entry name" value="PROKAR_LIPOPROTEIN"/>
    <property type="match status" value="1"/>
</dbReference>
<gene>
    <name evidence="1" type="ORF">MCNOR_0361</name>
</gene>
<proteinExistence type="predicted"/>
<sequence length="119" mass="12943">MQCARQHPFGGFASAPDRIAVIGLLPFFALLSGCLSDAELLAENSRIALQTAEMRGAGELDCPRVKAAIVTEKEVPGQPLGELYSEYGVRVDGCGRTVFYDIECRDEKICAVREKPLPK</sequence>
<protein>
    <recommendedName>
        <fullName evidence="3">Lipoprotein</fullName>
    </recommendedName>
</protein>
<dbReference type="Proteomes" id="UP001158598">
    <property type="component" value="Chromosome"/>
</dbReference>
<reference evidence="1" key="1">
    <citation type="submission" date="2023-03" db="EMBL/GenBank/DDBJ databases">
        <authorList>
            <person name="Pearce D."/>
        </authorList>
    </citation>
    <scope>NUCLEOTIDE SEQUENCE</scope>
    <source>
        <strain evidence="1">Mc</strain>
    </source>
</reference>
<name>A0AA35XYW6_METCP</name>
<dbReference type="RefSeq" id="WP_010960251.1">
    <property type="nucleotide sequence ID" value="NZ_CP079097.1"/>
</dbReference>
<evidence type="ECO:0000313" key="2">
    <source>
        <dbReference type="Proteomes" id="UP001158598"/>
    </source>
</evidence>
<dbReference type="AlphaFoldDB" id="A0AA35XYW6"/>
<accession>A0AA35XYW6</accession>
<evidence type="ECO:0000313" key="1">
    <source>
        <dbReference type="EMBL" id="CAI8735418.1"/>
    </source>
</evidence>